<dbReference type="EMBL" id="RBZM01000004">
    <property type="protein sequence ID" value="RKP55219.1"/>
    <property type="molecule type" value="Genomic_DNA"/>
</dbReference>
<keyword evidence="1" id="KW-1133">Transmembrane helix</keyword>
<evidence type="ECO:0000256" key="1">
    <source>
        <dbReference type="SAM" id="Phobius"/>
    </source>
</evidence>
<keyword evidence="1" id="KW-0812">Transmembrane</keyword>
<gene>
    <name evidence="2" type="primary">yqfD</name>
    <name evidence="2" type="ORF">D7Z26_08370</name>
</gene>
<dbReference type="AlphaFoldDB" id="A0A494XZ37"/>
<comment type="caution">
    <text evidence="2">The sequence shown here is derived from an EMBL/GenBank/DDBJ whole genome shotgun (WGS) entry which is preliminary data.</text>
</comment>
<dbReference type="Proteomes" id="UP000282076">
    <property type="component" value="Unassembled WGS sequence"/>
</dbReference>
<name>A0A494XZ37_9BACL</name>
<dbReference type="InterPro" id="IPR010690">
    <property type="entry name" value="YqfD"/>
</dbReference>
<keyword evidence="3" id="KW-1185">Reference proteome</keyword>
<accession>A0A494XZ37</accession>
<evidence type="ECO:0000313" key="3">
    <source>
        <dbReference type="Proteomes" id="UP000282076"/>
    </source>
</evidence>
<sequence length="392" mass="43876">MKGSWVAMLRGYVWVKLIGGEPESFLNAATKEGISLWNISFTKSGELNFGVSVPDFFKLKPLLRLNGSRTRILSKHGLPFRMERLSRRKTFAVGMIVFVAALFILSTFIWNVKVEGNSAIPEEKILQAAKAEGIYSMQWSFRMQDAASLSQRLALRLPDAAWVGVDKRGTSITITVIDSTKPDKKPLEGPRHLVAKTDAVITRIVAESGRPKVERNDRVRKGDVLISGIIGDETNFKTVVSKGKVMGLVWHEYRIASPLATKTKNFTGVSQDRKYLIIGNRALQISGYKGEEYGSSLTRTSVQRTRLWNRMLPFGTMTEHELEVTEIESELTPTEAKEAGLAQARAEIKVKWGQDATIKAENILHEHTENGKVMLTVLFEVEQSIEMERPIG</sequence>
<evidence type="ECO:0000313" key="2">
    <source>
        <dbReference type="EMBL" id="RKP55219.1"/>
    </source>
</evidence>
<reference evidence="2 3" key="1">
    <citation type="submission" date="2018-10" db="EMBL/GenBank/DDBJ databases">
        <title>Cohnella sp. M2MS4P-1, whole genome shotgun sequence.</title>
        <authorList>
            <person name="Tuo L."/>
        </authorList>
    </citation>
    <scope>NUCLEOTIDE SEQUENCE [LARGE SCALE GENOMIC DNA]</scope>
    <source>
        <strain evidence="2 3">M2MS4P-1</strain>
    </source>
</reference>
<dbReference type="Pfam" id="PF06898">
    <property type="entry name" value="YqfD"/>
    <property type="match status" value="1"/>
</dbReference>
<dbReference type="NCBIfam" id="TIGR02876">
    <property type="entry name" value="spore_yqfD"/>
    <property type="match status" value="1"/>
</dbReference>
<dbReference type="PIRSF" id="PIRSF029895">
    <property type="entry name" value="SpoIV"/>
    <property type="match status" value="1"/>
</dbReference>
<organism evidence="2 3">
    <name type="scientific">Cohnella endophytica</name>
    <dbReference type="NCBI Taxonomy" id="2419778"/>
    <lineage>
        <taxon>Bacteria</taxon>
        <taxon>Bacillati</taxon>
        <taxon>Bacillota</taxon>
        <taxon>Bacilli</taxon>
        <taxon>Bacillales</taxon>
        <taxon>Paenibacillaceae</taxon>
        <taxon>Cohnella</taxon>
    </lineage>
</organism>
<feature type="transmembrane region" description="Helical" evidence="1">
    <location>
        <begin position="91"/>
        <end position="110"/>
    </location>
</feature>
<proteinExistence type="predicted"/>
<dbReference type="RefSeq" id="WP_120975771.1">
    <property type="nucleotide sequence ID" value="NZ_RBZM01000004.1"/>
</dbReference>
<protein>
    <submittedName>
        <fullName evidence="2">Sporulation protein YqfD</fullName>
    </submittedName>
</protein>
<dbReference type="OrthoDB" id="1640349at2"/>
<keyword evidence="1" id="KW-0472">Membrane</keyword>